<protein>
    <submittedName>
        <fullName evidence="6">ATP-dependent DNA helicase</fullName>
    </submittedName>
</protein>
<keyword evidence="6" id="KW-0347">Helicase</keyword>
<evidence type="ECO:0000256" key="4">
    <source>
        <dbReference type="ARBA" id="ARBA00038058"/>
    </source>
</evidence>
<evidence type="ECO:0000256" key="3">
    <source>
        <dbReference type="ARBA" id="ARBA00022840"/>
    </source>
</evidence>
<dbReference type="AlphaFoldDB" id="A0AAE6FTP7"/>
<keyword evidence="7" id="KW-1185">Reference proteome</keyword>
<sequence length="645" mass="73497">MIMNEIFIKEFFSEKGDLSHNIDGYRVRQEQIDISILIDKAITHKKKLIVEAGTGIGKTFAYLVPAFLSGGKIIISTATKNLQDQLFTKDIPMIRDALKVPVSLAMLKGRSNYLCHLRLENAMIEGAFMTKEDVTHLHLVNQHAKHSIDGDRAELDTIPESSSIWPQVTSTKENCLGQECSFYKECFVMSARKKALAADVTIVNHHLFFADLNMKEEGISELLPKATTVIFDEAHQIPDIASIFFGKNISTSKISEIVQDGFQIYLKHMKDVSDFEPILNDLEKANKNFRLVFPRESNRYPYQKISSFSQFESSYLNLVEKLKKIIELLTLHKDRDSEIEKYFDSANEILKSFDDWLEDKDNNSIKWIEIYSQSLQLNNTPLSIADMFARHINNESTSWVFTSATLAVKNNFDHFKNQLGLIDADSVSKESPFNYAEKALLFVPKTMPDANHENFNFAVVNQIYPFIKASKGRAFILCTTLKSMREIFTLLQDKIETDQLDYPIYLQGDGSRNHLLNKFREHGHAILIGSLSFWEGVDVKGDALSLVVIDKLPFFSPEDPVLAARIDKINQSGKNAFMEYQLPNAVITLKQGAGRLIRDECDKGALVICDTRIIDKAYGKKMWQSLPPFARTRDDLEVIQFLEKI</sequence>
<dbReference type="PANTHER" id="PTHR11472">
    <property type="entry name" value="DNA REPAIR DEAD HELICASE RAD3/XP-D SUBFAMILY MEMBER"/>
    <property type="match status" value="1"/>
</dbReference>
<dbReference type="InterPro" id="IPR014013">
    <property type="entry name" value="Helic_SF1/SF2_ATP-bd_DinG/Rad3"/>
</dbReference>
<organism evidence="6 7">
    <name type="scientific">Candidatus Methylopumilus rimovensis</name>
    <dbReference type="NCBI Taxonomy" id="2588535"/>
    <lineage>
        <taxon>Bacteria</taxon>
        <taxon>Pseudomonadati</taxon>
        <taxon>Pseudomonadota</taxon>
        <taxon>Betaproteobacteria</taxon>
        <taxon>Nitrosomonadales</taxon>
        <taxon>Methylophilaceae</taxon>
        <taxon>Candidatus Methylopumilus</taxon>
    </lineage>
</organism>
<evidence type="ECO:0000313" key="6">
    <source>
        <dbReference type="EMBL" id="QDD13878.1"/>
    </source>
</evidence>
<name>A0AAE6FTP7_9PROT</name>
<dbReference type="GO" id="GO:0003676">
    <property type="term" value="F:nucleic acid binding"/>
    <property type="evidence" value="ECO:0007669"/>
    <property type="project" value="InterPro"/>
</dbReference>
<dbReference type="PANTHER" id="PTHR11472:SF34">
    <property type="entry name" value="REGULATOR OF TELOMERE ELONGATION HELICASE 1"/>
    <property type="match status" value="1"/>
</dbReference>
<proteinExistence type="inferred from homology"/>
<dbReference type="Gene3D" id="3.40.50.300">
    <property type="entry name" value="P-loop containing nucleotide triphosphate hydrolases"/>
    <property type="match status" value="2"/>
</dbReference>
<dbReference type="EMBL" id="CP040986">
    <property type="protein sequence ID" value="QDD13878.1"/>
    <property type="molecule type" value="Genomic_DNA"/>
</dbReference>
<evidence type="ECO:0000259" key="5">
    <source>
        <dbReference type="PROSITE" id="PS51193"/>
    </source>
</evidence>
<dbReference type="GO" id="GO:0016818">
    <property type="term" value="F:hydrolase activity, acting on acid anhydrides, in phosphorus-containing anhydrides"/>
    <property type="evidence" value="ECO:0007669"/>
    <property type="project" value="InterPro"/>
</dbReference>
<reference evidence="6 7" key="1">
    <citation type="journal article" date="2019" name="ISME J.">
        <title>Evolution in action: habitat transition from sediment to the pelagial leads to genome streamlining in Methylophilaceae.</title>
        <authorList>
            <person name="Salcher M."/>
            <person name="Schaefle D."/>
            <person name="Kaspar M."/>
            <person name="Neuenschwander S.M."/>
            <person name="Ghai R."/>
        </authorList>
    </citation>
    <scope>NUCLEOTIDE SEQUENCE [LARGE SCALE GENOMIC DNA]</scope>
    <source>
        <strain evidence="6 7">MMS-RI-1</strain>
    </source>
</reference>
<dbReference type="InterPro" id="IPR045028">
    <property type="entry name" value="DinG/Rad3-like"/>
</dbReference>
<dbReference type="GO" id="GO:0006281">
    <property type="term" value="P:DNA repair"/>
    <property type="evidence" value="ECO:0007669"/>
    <property type="project" value="TreeGrafter"/>
</dbReference>
<comment type="similarity">
    <text evidence="4">Belongs to the helicase family. DinG subfamily.</text>
</comment>
<dbReference type="Proteomes" id="UP000312102">
    <property type="component" value="Chromosome"/>
</dbReference>
<dbReference type="SUPFAM" id="SSF52540">
    <property type="entry name" value="P-loop containing nucleoside triphosphate hydrolases"/>
    <property type="match status" value="2"/>
</dbReference>
<evidence type="ECO:0000256" key="2">
    <source>
        <dbReference type="ARBA" id="ARBA00022801"/>
    </source>
</evidence>
<keyword evidence="1" id="KW-0547">Nucleotide-binding</keyword>
<gene>
    <name evidence="6" type="ORF">FIT61_05490</name>
</gene>
<keyword evidence="3" id="KW-0067">ATP-binding</keyword>
<dbReference type="PROSITE" id="PS51193">
    <property type="entry name" value="HELICASE_ATP_BIND_2"/>
    <property type="match status" value="1"/>
</dbReference>
<evidence type="ECO:0000313" key="7">
    <source>
        <dbReference type="Proteomes" id="UP000312102"/>
    </source>
</evidence>
<dbReference type="InterPro" id="IPR006555">
    <property type="entry name" value="ATP-dep_Helicase_C"/>
</dbReference>
<evidence type="ECO:0000256" key="1">
    <source>
        <dbReference type="ARBA" id="ARBA00022741"/>
    </source>
</evidence>
<dbReference type="InterPro" id="IPR027417">
    <property type="entry name" value="P-loop_NTPase"/>
</dbReference>
<keyword evidence="2" id="KW-0378">Hydrolase</keyword>
<accession>A0AAE6FTP7</accession>
<dbReference type="InterPro" id="IPR011545">
    <property type="entry name" value="DEAD/DEAH_box_helicase_dom"/>
</dbReference>
<feature type="domain" description="Helicase ATP-binding" evidence="5">
    <location>
        <begin position="17"/>
        <end position="282"/>
    </location>
</feature>
<dbReference type="Pfam" id="PF13307">
    <property type="entry name" value="Helicase_C_2"/>
    <property type="match status" value="1"/>
</dbReference>
<dbReference type="GO" id="GO:0005524">
    <property type="term" value="F:ATP binding"/>
    <property type="evidence" value="ECO:0007669"/>
    <property type="project" value="UniProtKB-KW"/>
</dbReference>
<dbReference type="KEGG" id="mrk:FIT61_05490"/>
<dbReference type="SMART" id="SM00491">
    <property type="entry name" value="HELICc2"/>
    <property type="match status" value="1"/>
</dbReference>
<dbReference type="GO" id="GO:0003678">
    <property type="term" value="F:DNA helicase activity"/>
    <property type="evidence" value="ECO:0007669"/>
    <property type="project" value="TreeGrafter"/>
</dbReference>
<dbReference type="Pfam" id="PF00270">
    <property type="entry name" value="DEAD"/>
    <property type="match status" value="1"/>
</dbReference>